<dbReference type="GO" id="GO:0009055">
    <property type="term" value="F:electron transfer activity"/>
    <property type="evidence" value="ECO:0007669"/>
    <property type="project" value="InterPro"/>
</dbReference>
<feature type="binding site" evidence="8">
    <location>
        <position position="42"/>
    </location>
    <ligand>
        <name>Fe cation</name>
        <dbReference type="ChEBI" id="CHEBI:24875"/>
    </ligand>
</feature>
<dbReference type="PROSITE" id="PS50903">
    <property type="entry name" value="RUBREDOXIN_LIKE"/>
    <property type="match status" value="1"/>
</dbReference>
<evidence type="ECO:0000259" key="9">
    <source>
        <dbReference type="PROSITE" id="PS50903"/>
    </source>
</evidence>
<reference evidence="10" key="1">
    <citation type="submission" date="2006-05" db="EMBL/GenBank/DDBJ databases">
        <title>Annotation of the draft genome assembly of Desulfuromonas acetoxidans DSM 684.</title>
        <authorList>
            <consortium name="US DOE Joint Genome Institute (JGI-ORNL)"/>
            <person name="Larimer F."/>
            <person name="Land M."/>
            <person name="Hauser L."/>
        </authorList>
    </citation>
    <scope>NUCLEOTIDE SEQUENCE [LARGE SCALE GENOMIC DNA]</scope>
    <source>
        <strain evidence="10">DSM 684</strain>
    </source>
</reference>
<evidence type="ECO:0000256" key="7">
    <source>
        <dbReference type="PIRNR" id="PIRNR000071"/>
    </source>
</evidence>
<dbReference type="PANTHER" id="PTHR47627:SF1">
    <property type="entry name" value="RUBREDOXIN-1-RELATED"/>
    <property type="match status" value="1"/>
</dbReference>
<dbReference type="PANTHER" id="PTHR47627">
    <property type="entry name" value="RUBREDOXIN"/>
    <property type="match status" value="1"/>
</dbReference>
<protein>
    <recommendedName>
        <fullName evidence="7">Rubredoxin</fullName>
    </recommendedName>
</protein>
<dbReference type="AlphaFoldDB" id="Q1JWX1"/>
<evidence type="ECO:0000256" key="8">
    <source>
        <dbReference type="PIRSR" id="PIRSR000071-1"/>
    </source>
</evidence>
<gene>
    <name evidence="10" type="ORF">Dace_0841</name>
</gene>
<dbReference type="PIRSF" id="PIRSF000071">
    <property type="entry name" value="Rubredoxin"/>
    <property type="match status" value="1"/>
</dbReference>
<comment type="similarity">
    <text evidence="2 7">Belongs to the rubredoxin family.</text>
</comment>
<dbReference type="GO" id="GO:0005506">
    <property type="term" value="F:iron ion binding"/>
    <property type="evidence" value="ECO:0007669"/>
    <property type="project" value="InterPro"/>
</dbReference>
<dbReference type="Pfam" id="PF00301">
    <property type="entry name" value="Rubredoxin"/>
    <property type="match status" value="1"/>
</dbReference>
<evidence type="ECO:0000313" key="10">
    <source>
        <dbReference type="EMBL" id="EAT14787.1"/>
    </source>
</evidence>
<dbReference type="RefSeq" id="WP_006002162.1">
    <property type="nucleotide sequence ID" value="NZ_AAEW02000018.1"/>
</dbReference>
<dbReference type="FunFam" id="2.20.28.10:FF:000001">
    <property type="entry name" value="Rubredoxin"/>
    <property type="match status" value="1"/>
</dbReference>
<name>Q1JWX1_DESA6</name>
<keyword evidence="5 7" id="KW-0249">Electron transport</keyword>
<proteinExistence type="inferred from homology"/>
<reference evidence="10" key="2">
    <citation type="submission" date="2006-05" db="EMBL/GenBank/DDBJ databases">
        <title>Sequencing of the draft genome and assembly of Desulfuromonas acetoxidans DSM 684.</title>
        <authorList>
            <consortium name="US DOE Joint Genome Institute (JGI-PGF)"/>
            <person name="Copeland A."/>
            <person name="Lucas S."/>
            <person name="Lapidus A."/>
            <person name="Barry K."/>
            <person name="Detter J.C."/>
            <person name="Glavina del Rio T."/>
            <person name="Hammon N."/>
            <person name="Israni S."/>
            <person name="Dalin E."/>
            <person name="Tice H."/>
            <person name="Bruce D."/>
            <person name="Pitluck S."/>
            <person name="Richardson P."/>
        </authorList>
    </citation>
    <scope>NUCLEOTIDE SEQUENCE [LARGE SCALE GENOMIC DNA]</scope>
    <source>
        <strain evidence="10">DSM 684</strain>
    </source>
</reference>
<accession>Q1JWX1</accession>
<feature type="binding site" evidence="8">
    <location>
        <position position="9"/>
    </location>
    <ligand>
        <name>Fe cation</name>
        <dbReference type="ChEBI" id="CHEBI:24875"/>
    </ligand>
</feature>
<evidence type="ECO:0000256" key="3">
    <source>
        <dbReference type="ARBA" id="ARBA00022448"/>
    </source>
</evidence>
<organism evidence="10 11">
    <name type="scientific">Desulfuromonas acetoxidans (strain DSM 684 / 11070)</name>
    <dbReference type="NCBI Taxonomy" id="281689"/>
    <lineage>
        <taxon>Bacteria</taxon>
        <taxon>Pseudomonadati</taxon>
        <taxon>Thermodesulfobacteriota</taxon>
        <taxon>Desulfuromonadia</taxon>
        <taxon>Desulfuromonadales</taxon>
        <taxon>Desulfuromonadaceae</taxon>
        <taxon>Desulfuromonas</taxon>
    </lineage>
</organism>
<keyword evidence="3 7" id="KW-0813">Transport</keyword>
<keyword evidence="4 7" id="KW-0479">Metal-binding</keyword>
<evidence type="ECO:0000256" key="1">
    <source>
        <dbReference type="ARBA" id="ARBA00002360"/>
    </source>
</evidence>
<dbReference type="EMBL" id="AAEW02000018">
    <property type="protein sequence ID" value="EAT14787.1"/>
    <property type="molecule type" value="Genomic_DNA"/>
</dbReference>
<feature type="domain" description="Rubredoxin-like" evidence="9">
    <location>
        <begin position="1"/>
        <end position="52"/>
    </location>
</feature>
<dbReference type="InterPro" id="IPR018527">
    <property type="entry name" value="Rubredoxin_Fe_BS"/>
</dbReference>
<dbReference type="GO" id="GO:0043448">
    <property type="term" value="P:alkane catabolic process"/>
    <property type="evidence" value="ECO:0007669"/>
    <property type="project" value="TreeGrafter"/>
</dbReference>
<dbReference type="InterPro" id="IPR024935">
    <property type="entry name" value="Rubredoxin_dom"/>
</dbReference>
<evidence type="ECO:0000256" key="4">
    <source>
        <dbReference type="ARBA" id="ARBA00022723"/>
    </source>
</evidence>
<dbReference type="NCBIfam" id="NF045768">
    <property type="entry name" value="RubredRD"/>
    <property type="match status" value="1"/>
</dbReference>
<keyword evidence="11" id="KW-1185">Reference proteome</keyword>
<evidence type="ECO:0000256" key="5">
    <source>
        <dbReference type="ARBA" id="ARBA00022982"/>
    </source>
</evidence>
<evidence type="ECO:0000313" key="11">
    <source>
        <dbReference type="Proteomes" id="UP000005695"/>
    </source>
</evidence>
<evidence type="ECO:0000256" key="2">
    <source>
        <dbReference type="ARBA" id="ARBA00005337"/>
    </source>
</evidence>
<dbReference type="Gene3D" id="2.20.28.10">
    <property type="match status" value="1"/>
</dbReference>
<dbReference type="Proteomes" id="UP000005695">
    <property type="component" value="Unassembled WGS sequence"/>
</dbReference>
<dbReference type="PROSITE" id="PS00202">
    <property type="entry name" value="RUBREDOXIN"/>
    <property type="match status" value="1"/>
</dbReference>
<sequence length="52" mass="5889">MQKYRCSICKYIYDPEVGDNTNGTPPQTAFEDLPEDWTCPNCGVDKSLFEPA</sequence>
<evidence type="ECO:0000256" key="6">
    <source>
        <dbReference type="ARBA" id="ARBA00023004"/>
    </source>
</evidence>
<comment type="caution">
    <text evidence="10">The sequence shown here is derived from an EMBL/GenBank/DDBJ whole genome shotgun (WGS) entry which is preliminary data.</text>
</comment>
<feature type="binding site" evidence="8">
    <location>
        <position position="6"/>
    </location>
    <ligand>
        <name>Fe cation</name>
        <dbReference type="ChEBI" id="CHEBI:24875"/>
    </ligand>
</feature>
<feature type="binding site" evidence="8">
    <location>
        <position position="39"/>
    </location>
    <ligand>
        <name>Fe cation</name>
        <dbReference type="ChEBI" id="CHEBI:24875"/>
    </ligand>
</feature>
<dbReference type="InterPro" id="IPR050526">
    <property type="entry name" value="Rubredoxin_ET"/>
</dbReference>
<comment type="function">
    <text evidence="1">Rubredoxin is a small nonheme, iron protein lacking acid-labile sulfide. Its single Fe, chelated to 4 Cys, functions as an electron acceptor and may also stabilize the conformation of the molecule.</text>
</comment>
<dbReference type="InterPro" id="IPR024922">
    <property type="entry name" value="Rubredoxin"/>
</dbReference>
<keyword evidence="6 7" id="KW-0408">Iron</keyword>
<dbReference type="InterPro" id="IPR024934">
    <property type="entry name" value="Rubredoxin-like_dom"/>
</dbReference>
<comment type="cofactor">
    <cofactor evidence="7 8">
        <name>Fe(3+)</name>
        <dbReference type="ChEBI" id="CHEBI:29034"/>
    </cofactor>
    <text evidence="7 8">Binds 1 Fe(3+) ion per subunit.</text>
</comment>
<dbReference type="CDD" id="cd00730">
    <property type="entry name" value="rubredoxin"/>
    <property type="match status" value="1"/>
</dbReference>
<dbReference type="SUPFAM" id="SSF57802">
    <property type="entry name" value="Rubredoxin-like"/>
    <property type="match status" value="1"/>
</dbReference>
<dbReference type="PRINTS" id="PR00163">
    <property type="entry name" value="RUBREDOXIN"/>
</dbReference>
<dbReference type="OrthoDB" id="9808980at2"/>